<dbReference type="Proteomes" id="UP000253744">
    <property type="component" value="Chromosome"/>
</dbReference>
<gene>
    <name evidence="2" type="ORF">DVJ83_02030</name>
</gene>
<protein>
    <submittedName>
        <fullName evidence="2">ATPase</fullName>
    </submittedName>
</protein>
<feature type="region of interest" description="Disordered" evidence="1">
    <location>
        <begin position="1"/>
        <end position="24"/>
    </location>
</feature>
<dbReference type="STRING" id="1288484.GCA_000348665_00686"/>
<sequence>MSSSPLPGLRAADSPPTFLPGPAERPLGDLPLTVLVGVTGVGKSTALAALREADPALKVLPDRREVTDAVMILPLSGGPISDREERFRLTALYRQTHPGGMAQALGSLLADTGHWGEQPVFDGLRGEDEVRYAAAHFPRWRFVALGAPDAVRVRRLLGRGDHFDQIRTEGAEDLRAALEGLKGSAEVFTAAELDDLAALVKEGHRPEDILAKTKIVLSERRNYDPAAAEAALRTLPPERALILDTVRLSPEQVGAAVRAWAGGKA</sequence>
<reference evidence="2 3" key="1">
    <citation type="submission" date="2018-07" db="EMBL/GenBank/DDBJ databases">
        <title>Complete Genome and Methylome Analysis of Deinococcus wulumuqiensis NEB 479.</title>
        <authorList>
            <person name="Fomenkov A."/>
            <person name="Luyten Y."/>
            <person name="Vincze T."/>
            <person name="Anton B.P."/>
            <person name="Clark T."/>
            <person name="Roberts R.J."/>
            <person name="Morgan R.D."/>
        </authorList>
    </citation>
    <scope>NUCLEOTIDE SEQUENCE [LARGE SCALE GENOMIC DNA]</scope>
    <source>
        <strain evidence="2 3">NEB 479</strain>
    </source>
</reference>
<evidence type="ECO:0000313" key="3">
    <source>
        <dbReference type="Proteomes" id="UP000253744"/>
    </source>
</evidence>
<organism evidence="2 3">
    <name type="scientific">Deinococcus wulumuqiensis</name>
    <dbReference type="NCBI Taxonomy" id="980427"/>
    <lineage>
        <taxon>Bacteria</taxon>
        <taxon>Thermotogati</taxon>
        <taxon>Deinococcota</taxon>
        <taxon>Deinococci</taxon>
        <taxon>Deinococcales</taxon>
        <taxon>Deinococcaceae</taxon>
        <taxon>Deinococcus</taxon>
    </lineage>
</organism>
<dbReference type="KEGG" id="dwu:DVJ83_02030"/>
<accession>A0A345IEL5</accession>
<dbReference type="EMBL" id="CP031158">
    <property type="protein sequence ID" value="AXG98137.1"/>
    <property type="molecule type" value="Genomic_DNA"/>
</dbReference>
<evidence type="ECO:0000313" key="2">
    <source>
        <dbReference type="EMBL" id="AXG98137.1"/>
    </source>
</evidence>
<proteinExistence type="predicted"/>
<dbReference type="RefSeq" id="WP_114671204.1">
    <property type="nucleotide sequence ID" value="NZ_CP031158.1"/>
</dbReference>
<dbReference type="SUPFAM" id="SSF52540">
    <property type="entry name" value="P-loop containing nucleoside triphosphate hydrolases"/>
    <property type="match status" value="1"/>
</dbReference>
<dbReference type="AlphaFoldDB" id="A0A345IEL5"/>
<dbReference type="InterPro" id="IPR027417">
    <property type="entry name" value="P-loop_NTPase"/>
</dbReference>
<name>A0A345IEL5_9DEIO</name>
<evidence type="ECO:0000256" key="1">
    <source>
        <dbReference type="SAM" id="MobiDB-lite"/>
    </source>
</evidence>
<dbReference type="Gene3D" id="3.40.50.300">
    <property type="entry name" value="P-loop containing nucleotide triphosphate hydrolases"/>
    <property type="match status" value="1"/>
</dbReference>